<dbReference type="AlphaFoldDB" id="T2IDU5"/>
<dbReference type="Proteomes" id="UP000018348">
    <property type="component" value="Unassembled WGS sequence"/>
</dbReference>
<protein>
    <submittedName>
        <fullName evidence="1">Uncharacterized protein</fullName>
    </submittedName>
</protein>
<sequence length="54" mass="6249">MIVDVIKQAKKMHNIPCSDCQYFTNDYRLKCPVNPFKATTEAAIDCRDYHIGKN</sequence>
<name>T2IDU5_CROWT</name>
<evidence type="ECO:0000313" key="1">
    <source>
        <dbReference type="EMBL" id="CCQ50400.1"/>
    </source>
</evidence>
<gene>
    <name evidence="1" type="ORF">CWATWH8502_892</name>
</gene>
<comment type="caution">
    <text evidence="1">The sequence shown here is derived from an EMBL/GenBank/DDBJ whole genome shotgun (WGS) entry which is preliminary data.</text>
</comment>
<organism evidence="1 2">
    <name type="scientific">Crocosphaera watsonii WH 8502</name>
    <dbReference type="NCBI Taxonomy" id="423474"/>
    <lineage>
        <taxon>Bacteria</taxon>
        <taxon>Bacillati</taxon>
        <taxon>Cyanobacteriota</taxon>
        <taxon>Cyanophyceae</taxon>
        <taxon>Oscillatoriophycideae</taxon>
        <taxon>Chroococcales</taxon>
        <taxon>Aphanothecaceae</taxon>
        <taxon>Crocosphaera</taxon>
    </lineage>
</organism>
<proteinExistence type="predicted"/>
<accession>T2IDU5</accession>
<reference evidence="1 2" key="1">
    <citation type="submission" date="2013-01" db="EMBL/GenBank/DDBJ databases">
        <authorList>
            <person name="Bench S."/>
        </authorList>
    </citation>
    <scope>NUCLEOTIDE SEQUENCE [LARGE SCALE GENOMIC DNA]</scope>
    <source>
        <strain evidence="1 2">WH 8502</strain>
    </source>
</reference>
<reference evidence="1 2" key="2">
    <citation type="submission" date="2013-09" db="EMBL/GenBank/DDBJ databases">
        <title>Whole genome comparison of six Crocosphaera watsonii strains with differing phenotypes.</title>
        <authorList>
            <person name="Bench S.R."/>
            <person name="Heller P."/>
            <person name="Frank I."/>
            <person name="Arciniega M."/>
            <person name="Shilova I.N."/>
            <person name="Zehr J.P."/>
        </authorList>
    </citation>
    <scope>NUCLEOTIDE SEQUENCE [LARGE SCALE GENOMIC DNA]</scope>
    <source>
        <strain evidence="1 2">WH 8502</strain>
    </source>
</reference>
<dbReference type="EMBL" id="CAQK01000300">
    <property type="protein sequence ID" value="CCQ50400.1"/>
    <property type="molecule type" value="Genomic_DNA"/>
</dbReference>
<evidence type="ECO:0000313" key="2">
    <source>
        <dbReference type="Proteomes" id="UP000018348"/>
    </source>
</evidence>